<reference evidence="6 7" key="1">
    <citation type="submission" date="2021-06" db="EMBL/GenBank/DDBJ databases">
        <title>Gemonas diversity in paddy soil.</title>
        <authorList>
            <person name="Liu G."/>
        </authorList>
    </citation>
    <scope>NUCLEOTIDE SEQUENCE [LARGE SCALE GENOMIC DNA]</scope>
    <source>
        <strain evidence="6 7">RG2</strain>
    </source>
</reference>
<evidence type="ECO:0000256" key="2">
    <source>
        <dbReference type="ARBA" id="ARBA00022692"/>
    </source>
</evidence>
<feature type="transmembrane region" description="Helical" evidence="5">
    <location>
        <begin position="173"/>
        <end position="193"/>
    </location>
</feature>
<name>A0ABX8LK85_9BACT</name>
<evidence type="ECO:0000313" key="7">
    <source>
        <dbReference type="Proteomes" id="UP000683559"/>
    </source>
</evidence>
<feature type="transmembrane region" description="Helical" evidence="5">
    <location>
        <begin position="74"/>
        <end position="92"/>
    </location>
</feature>
<dbReference type="Pfam" id="PF01925">
    <property type="entry name" value="TauE"/>
    <property type="match status" value="1"/>
</dbReference>
<keyword evidence="4 5" id="KW-0472">Membrane</keyword>
<dbReference type="Proteomes" id="UP000683559">
    <property type="component" value="Chromosome"/>
</dbReference>
<dbReference type="PANTHER" id="PTHR43701:SF5">
    <property type="entry name" value="MEMBRANE TRANSPORTER PROTEIN-RELATED"/>
    <property type="match status" value="1"/>
</dbReference>
<organism evidence="6 7">
    <name type="scientific">Geomonas subterranea</name>
    <dbReference type="NCBI Taxonomy" id="2847989"/>
    <lineage>
        <taxon>Bacteria</taxon>
        <taxon>Pseudomonadati</taxon>
        <taxon>Thermodesulfobacteriota</taxon>
        <taxon>Desulfuromonadia</taxon>
        <taxon>Geobacterales</taxon>
        <taxon>Geobacteraceae</taxon>
        <taxon>Geomonas</taxon>
    </lineage>
</organism>
<keyword evidence="5" id="KW-1003">Cell membrane</keyword>
<evidence type="ECO:0000313" key="6">
    <source>
        <dbReference type="EMBL" id="QXE92317.1"/>
    </source>
</evidence>
<evidence type="ECO:0000256" key="5">
    <source>
        <dbReference type="RuleBase" id="RU363041"/>
    </source>
</evidence>
<evidence type="ECO:0000256" key="4">
    <source>
        <dbReference type="ARBA" id="ARBA00023136"/>
    </source>
</evidence>
<dbReference type="InterPro" id="IPR002781">
    <property type="entry name" value="TM_pro_TauE-like"/>
</dbReference>
<feature type="transmembrane region" description="Helical" evidence="5">
    <location>
        <begin position="99"/>
        <end position="116"/>
    </location>
</feature>
<proteinExistence type="inferred from homology"/>
<feature type="transmembrane region" description="Helical" evidence="5">
    <location>
        <begin position="6"/>
        <end position="38"/>
    </location>
</feature>
<comment type="similarity">
    <text evidence="5">Belongs to the 4-toluene sulfonate uptake permease (TSUP) (TC 2.A.102) family.</text>
</comment>
<dbReference type="PANTHER" id="PTHR43701">
    <property type="entry name" value="MEMBRANE TRANSPORTER PROTEIN MJ0441-RELATED"/>
    <property type="match status" value="1"/>
</dbReference>
<keyword evidence="3 5" id="KW-1133">Transmembrane helix</keyword>
<feature type="transmembrane region" description="Helical" evidence="5">
    <location>
        <begin position="226"/>
        <end position="244"/>
    </location>
</feature>
<accession>A0ABX8LK85</accession>
<keyword evidence="7" id="KW-1185">Reference proteome</keyword>
<evidence type="ECO:0000256" key="1">
    <source>
        <dbReference type="ARBA" id="ARBA00004141"/>
    </source>
</evidence>
<evidence type="ECO:0000256" key="3">
    <source>
        <dbReference type="ARBA" id="ARBA00022989"/>
    </source>
</evidence>
<feature type="transmembrane region" description="Helical" evidence="5">
    <location>
        <begin position="136"/>
        <end position="161"/>
    </location>
</feature>
<feature type="transmembrane region" description="Helical" evidence="5">
    <location>
        <begin position="50"/>
        <end position="68"/>
    </location>
</feature>
<keyword evidence="2 5" id="KW-0812">Transmembrane</keyword>
<protein>
    <recommendedName>
        <fullName evidence="5">Probable membrane transporter protein</fullName>
    </recommendedName>
</protein>
<sequence>MILELLIPMLLCTLLVAVLYSCVGHGGASGYIAVLALFSVAPEVFKPTALTLNLLVAGIATFSFARAGHFSWRLFWPFAATSIPFSFLGGYLTLPSHIYRPLVGVVLLLSASRLLLQKNQGAVGTTPPATPTALFIGAALGLLSGLTGVGGGIFLSPLLLLFKWGEPREVSAVAALFILVNSGAGLLGHLSGVQAIPGYAPLLAGSAVLGGVVGSLLGSRHLPVPTIMRVLSLVLTIAGFKLLLV</sequence>
<dbReference type="InterPro" id="IPR051598">
    <property type="entry name" value="TSUP/Inactive_protease-like"/>
</dbReference>
<feature type="transmembrane region" description="Helical" evidence="5">
    <location>
        <begin position="199"/>
        <end position="219"/>
    </location>
</feature>
<dbReference type="EMBL" id="CP077683">
    <property type="protein sequence ID" value="QXE92317.1"/>
    <property type="molecule type" value="Genomic_DNA"/>
</dbReference>
<gene>
    <name evidence="6" type="ORF">KP001_07290</name>
</gene>
<dbReference type="RefSeq" id="WP_217288871.1">
    <property type="nucleotide sequence ID" value="NZ_CP077683.1"/>
</dbReference>
<comment type="subcellular location">
    <subcellularLocation>
        <location evidence="5">Cell membrane</location>
        <topology evidence="5">Multi-pass membrane protein</topology>
    </subcellularLocation>
    <subcellularLocation>
        <location evidence="1">Membrane</location>
        <topology evidence="1">Multi-pass membrane protein</topology>
    </subcellularLocation>
</comment>